<evidence type="ECO:0000313" key="8">
    <source>
        <dbReference type="EMBL" id="EGR28026.1"/>
    </source>
</evidence>
<keyword evidence="9" id="KW-1185">Reference proteome</keyword>
<evidence type="ECO:0008006" key="10">
    <source>
        <dbReference type="Google" id="ProtNLM"/>
    </source>
</evidence>
<evidence type="ECO:0000313" key="9">
    <source>
        <dbReference type="Proteomes" id="UP000008983"/>
    </source>
</evidence>
<dbReference type="InterPro" id="IPR038336">
    <property type="entry name" value="NET_sf"/>
</dbReference>
<evidence type="ECO:0000259" key="7">
    <source>
        <dbReference type="PROSITE" id="PS51525"/>
    </source>
</evidence>
<feature type="domain" description="Bromo" evidence="6">
    <location>
        <begin position="61"/>
        <end position="133"/>
    </location>
</feature>
<dbReference type="OrthoDB" id="313135at2759"/>
<dbReference type="STRING" id="857967.G0R3D0"/>
<dbReference type="SMART" id="SM00297">
    <property type="entry name" value="BROMO"/>
    <property type="match status" value="1"/>
</dbReference>
<evidence type="ECO:0000256" key="2">
    <source>
        <dbReference type="ARBA" id="ARBA00023117"/>
    </source>
</evidence>
<proteinExistence type="predicted"/>
<keyword evidence="1" id="KW-0805">Transcription regulation</keyword>
<gene>
    <name evidence="8" type="ORF">IMG5_184560</name>
</gene>
<feature type="region of interest" description="Disordered" evidence="5">
    <location>
        <begin position="1"/>
        <end position="33"/>
    </location>
</feature>
<dbReference type="OMA" id="IGGNENQ"/>
<protein>
    <recommendedName>
        <fullName evidence="10">Histone acetyltransferase</fullName>
    </recommendedName>
</protein>
<dbReference type="RefSeq" id="XP_004027371.1">
    <property type="nucleotide sequence ID" value="XM_004027322.1"/>
</dbReference>
<reference evidence="8 9" key="1">
    <citation type="submission" date="2011-07" db="EMBL/GenBank/DDBJ databases">
        <authorList>
            <person name="Coyne R."/>
            <person name="Brami D."/>
            <person name="Johnson J."/>
            <person name="Hostetler J."/>
            <person name="Hannick L."/>
            <person name="Clark T."/>
            <person name="Cassidy-Hanley D."/>
            <person name="Inman J."/>
        </authorList>
    </citation>
    <scope>NUCLEOTIDE SEQUENCE [LARGE SCALE GENOMIC DNA]</scope>
    <source>
        <strain evidence="8 9">G5</strain>
    </source>
</reference>
<dbReference type="EMBL" id="GL984298">
    <property type="protein sequence ID" value="EGR28026.1"/>
    <property type="molecule type" value="Genomic_DNA"/>
</dbReference>
<dbReference type="PRINTS" id="PR00503">
    <property type="entry name" value="BROMODOMAIN"/>
</dbReference>
<dbReference type="eggNOG" id="KOG1474">
    <property type="taxonomic scope" value="Eukaryota"/>
</dbReference>
<dbReference type="InParanoid" id="G0R3D0"/>
<dbReference type="InterPro" id="IPR001487">
    <property type="entry name" value="Bromodomain"/>
</dbReference>
<dbReference type="Proteomes" id="UP000008983">
    <property type="component" value="Unassembled WGS sequence"/>
</dbReference>
<dbReference type="GeneID" id="14904099"/>
<evidence type="ECO:0000256" key="1">
    <source>
        <dbReference type="ARBA" id="ARBA00023015"/>
    </source>
</evidence>
<dbReference type="PROSITE" id="PS51525">
    <property type="entry name" value="NET"/>
    <property type="match status" value="1"/>
</dbReference>
<keyword evidence="3" id="KW-0804">Transcription</keyword>
<accession>G0R3D0</accession>
<dbReference type="PROSITE" id="PS00633">
    <property type="entry name" value="BROMODOMAIN_1"/>
    <property type="match status" value="1"/>
</dbReference>
<dbReference type="PANTHER" id="PTHR45926">
    <property type="entry name" value="OSJNBA0053K19.4 PROTEIN"/>
    <property type="match status" value="1"/>
</dbReference>
<dbReference type="InterPro" id="IPR018359">
    <property type="entry name" value="Bromodomain_CS"/>
</dbReference>
<feature type="domain" description="NET" evidence="7">
    <location>
        <begin position="186"/>
        <end position="264"/>
    </location>
</feature>
<dbReference type="Gene3D" id="1.20.1270.220">
    <property type="match status" value="1"/>
</dbReference>
<dbReference type="Pfam" id="PF17035">
    <property type="entry name" value="BET"/>
    <property type="match status" value="1"/>
</dbReference>
<dbReference type="Gene3D" id="1.20.920.10">
    <property type="entry name" value="Bromodomain-like"/>
    <property type="match status" value="1"/>
</dbReference>
<evidence type="ECO:0000256" key="5">
    <source>
        <dbReference type="SAM" id="MobiDB-lite"/>
    </source>
</evidence>
<name>G0R3D0_ICHMU</name>
<sequence length="288" mass="33830">MDTSLNRSSNKKRQIKQTLKTQSQKSRREQLNSISVSTNSINNQGMSADMKQCMVILQRLKKNENAIPFLYRVDTIQQNCPNYYQIITEPMDLSQIELNLKLNQYQTKSQFAADVKKIWRNSFIYNPKGSQIYYMTVKMSAFFEKLFSQIENISPRRINQYQNNYNKISQNINLLTKQVNGLAKTETKIDKMNIPLTMNEKKQLGTNIRNLAPEDLNGIWSIVQDDNQHNSEVIEFDIDTLPIKKARKLEQYVKQKLLEYTKKNKGGKQIQNQRNVFFQKQIIKMNII</sequence>
<dbReference type="AlphaFoldDB" id="G0R3D0"/>
<evidence type="ECO:0000256" key="4">
    <source>
        <dbReference type="PROSITE-ProRule" id="PRU00035"/>
    </source>
</evidence>
<organism evidence="8 9">
    <name type="scientific">Ichthyophthirius multifiliis</name>
    <name type="common">White spot disease agent</name>
    <name type="synonym">Ich</name>
    <dbReference type="NCBI Taxonomy" id="5932"/>
    <lineage>
        <taxon>Eukaryota</taxon>
        <taxon>Sar</taxon>
        <taxon>Alveolata</taxon>
        <taxon>Ciliophora</taxon>
        <taxon>Intramacronucleata</taxon>
        <taxon>Oligohymenophorea</taxon>
        <taxon>Hymenostomatida</taxon>
        <taxon>Ophryoglenina</taxon>
        <taxon>Ichthyophthirius</taxon>
    </lineage>
</organism>
<dbReference type="InterPro" id="IPR027353">
    <property type="entry name" value="NET_dom"/>
</dbReference>
<dbReference type="PROSITE" id="PS50014">
    <property type="entry name" value="BROMODOMAIN_2"/>
    <property type="match status" value="1"/>
</dbReference>
<keyword evidence="2 4" id="KW-0103">Bromodomain</keyword>
<evidence type="ECO:0000259" key="6">
    <source>
        <dbReference type="PROSITE" id="PS50014"/>
    </source>
</evidence>
<dbReference type="Pfam" id="PF00439">
    <property type="entry name" value="Bromodomain"/>
    <property type="match status" value="1"/>
</dbReference>
<evidence type="ECO:0000256" key="3">
    <source>
        <dbReference type="ARBA" id="ARBA00023163"/>
    </source>
</evidence>
<dbReference type="SUPFAM" id="SSF47370">
    <property type="entry name" value="Bromodomain"/>
    <property type="match status" value="1"/>
</dbReference>
<dbReference type="InterPro" id="IPR036427">
    <property type="entry name" value="Bromodomain-like_sf"/>
</dbReference>